<evidence type="ECO:0000313" key="3">
    <source>
        <dbReference type="Proteomes" id="UP000794436"/>
    </source>
</evidence>
<dbReference type="OrthoDB" id="105361at2759"/>
<feature type="region of interest" description="Disordered" evidence="1">
    <location>
        <begin position="192"/>
        <end position="297"/>
    </location>
</feature>
<evidence type="ECO:0000256" key="1">
    <source>
        <dbReference type="SAM" id="MobiDB-lite"/>
    </source>
</evidence>
<evidence type="ECO:0000313" key="2">
    <source>
        <dbReference type="EMBL" id="TMW59221.1"/>
    </source>
</evidence>
<dbReference type="EMBL" id="SPLM01000110">
    <property type="protein sequence ID" value="TMW59221.1"/>
    <property type="molecule type" value="Genomic_DNA"/>
</dbReference>
<sequence length="297" mass="34194">MGAPKITSDSVMALARWMDLRLEYEGVVSSQCQGNQDEIKKRTVTVRNSFDEGLLDVLCESQWGVEKSSLTEKFLWDWIKEKLKTPRNGELPDIDEMFGGGKLFMDMSERDLEARLTNYFRLCQDILKGYAETERFSSEEGTKMRCKILIDNLPKGLRKKVKAAIPFKKGSSDKIDLLRGVMFKCLEKYEEQQQGKRRRDESSDDDYARKRARTRVSQGKKRKVRVDKHVKTDKQHMKSKFTKGSKDKSRDNSSEGCWECGGNHLKKDCPDLNRTVHATKGDKAKFSAGRQRQSAKD</sequence>
<feature type="compositionally biased region" description="Basic residues" evidence="1">
    <location>
        <begin position="210"/>
        <end position="226"/>
    </location>
</feature>
<dbReference type="Proteomes" id="UP000794436">
    <property type="component" value="Unassembled WGS sequence"/>
</dbReference>
<feature type="compositionally biased region" description="Basic and acidic residues" evidence="1">
    <location>
        <begin position="227"/>
        <end position="236"/>
    </location>
</feature>
<comment type="caution">
    <text evidence="2">The sequence shown here is derived from an EMBL/GenBank/DDBJ whole genome shotgun (WGS) entry which is preliminary data.</text>
</comment>
<name>A0A8K1FEA8_PYTOL</name>
<feature type="compositionally biased region" description="Basic and acidic residues" evidence="1">
    <location>
        <begin position="192"/>
        <end position="209"/>
    </location>
</feature>
<accession>A0A8K1FEA8</accession>
<keyword evidence="3" id="KW-1185">Reference proteome</keyword>
<reference evidence="2" key="1">
    <citation type="submission" date="2019-03" db="EMBL/GenBank/DDBJ databases">
        <title>Long read genome sequence of the mycoparasitic Pythium oligandrum ATCC 38472 isolated from sugarbeet rhizosphere.</title>
        <authorList>
            <person name="Gaulin E."/>
        </authorList>
    </citation>
    <scope>NUCLEOTIDE SEQUENCE</scope>
    <source>
        <strain evidence="2">ATCC 38472_TT</strain>
    </source>
</reference>
<organism evidence="2 3">
    <name type="scientific">Pythium oligandrum</name>
    <name type="common">Mycoparasitic fungus</name>
    <dbReference type="NCBI Taxonomy" id="41045"/>
    <lineage>
        <taxon>Eukaryota</taxon>
        <taxon>Sar</taxon>
        <taxon>Stramenopiles</taxon>
        <taxon>Oomycota</taxon>
        <taxon>Peronosporomycetes</taxon>
        <taxon>Pythiales</taxon>
        <taxon>Pythiaceae</taxon>
        <taxon>Pythium</taxon>
    </lineage>
</organism>
<feature type="compositionally biased region" description="Basic and acidic residues" evidence="1">
    <location>
        <begin position="244"/>
        <end position="253"/>
    </location>
</feature>
<proteinExistence type="predicted"/>
<dbReference type="AlphaFoldDB" id="A0A8K1FEA8"/>
<gene>
    <name evidence="2" type="ORF">Poli38472_007366</name>
</gene>
<protein>
    <submittedName>
        <fullName evidence="2">Uncharacterized protein</fullName>
    </submittedName>
</protein>